<name>A0A2P2P0S4_RHIMU</name>
<reference evidence="1" key="1">
    <citation type="submission" date="2018-02" db="EMBL/GenBank/DDBJ databases">
        <title>Rhizophora mucronata_Transcriptome.</title>
        <authorList>
            <person name="Meera S.P."/>
            <person name="Sreeshan A."/>
            <person name="Augustine A."/>
        </authorList>
    </citation>
    <scope>NUCLEOTIDE SEQUENCE</scope>
    <source>
        <tissue evidence="1">Leaf</tissue>
    </source>
</reference>
<protein>
    <submittedName>
        <fullName evidence="1">Uncharacterized protein</fullName>
    </submittedName>
</protein>
<accession>A0A2P2P0S4</accession>
<organism evidence="1">
    <name type="scientific">Rhizophora mucronata</name>
    <name type="common">Asiatic mangrove</name>
    <dbReference type="NCBI Taxonomy" id="61149"/>
    <lineage>
        <taxon>Eukaryota</taxon>
        <taxon>Viridiplantae</taxon>
        <taxon>Streptophyta</taxon>
        <taxon>Embryophyta</taxon>
        <taxon>Tracheophyta</taxon>
        <taxon>Spermatophyta</taxon>
        <taxon>Magnoliopsida</taxon>
        <taxon>eudicotyledons</taxon>
        <taxon>Gunneridae</taxon>
        <taxon>Pentapetalae</taxon>
        <taxon>rosids</taxon>
        <taxon>fabids</taxon>
        <taxon>Malpighiales</taxon>
        <taxon>Rhizophoraceae</taxon>
        <taxon>Rhizophora</taxon>
    </lineage>
</organism>
<proteinExistence type="predicted"/>
<evidence type="ECO:0000313" key="1">
    <source>
        <dbReference type="EMBL" id="MBX48241.1"/>
    </source>
</evidence>
<dbReference type="EMBL" id="GGEC01067757">
    <property type="protein sequence ID" value="MBX48241.1"/>
    <property type="molecule type" value="Transcribed_RNA"/>
</dbReference>
<sequence length="33" mass="3605">MDPIRFLGIGCKGIEAKEVELSKAAARLKALYI</sequence>
<dbReference type="AlphaFoldDB" id="A0A2P2P0S4"/>